<dbReference type="PANTHER" id="PTHR34697">
    <property type="entry name" value="PHOSPHATIDYLGLYCEROL LYSYLTRANSFERASE"/>
    <property type="match status" value="1"/>
</dbReference>
<dbReference type="InterPro" id="IPR022791">
    <property type="entry name" value="L-PG_synthase/AglD"/>
</dbReference>
<dbReference type="EMBL" id="ATSX01000001">
    <property type="protein sequence ID" value="EUK19018.1"/>
    <property type="molecule type" value="Genomic_DNA"/>
</dbReference>
<evidence type="ECO:0000256" key="4">
    <source>
        <dbReference type="ARBA" id="ARBA00022692"/>
    </source>
</evidence>
<evidence type="ECO:0000256" key="1">
    <source>
        <dbReference type="ARBA" id="ARBA00004651"/>
    </source>
</evidence>
<comment type="subcellular location">
    <subcellularLocation>
        <location evidence="1">Cell membrane</location>
        <topology evidence="1">Multi-pass membrane protein</topology>
    </subcellularLocation>
</comment>
<feature type="transmembrane region" description="Helical" evidence="7">
    <location>
        <begin position="491"/>
        <end position="512"/>
    </location>
</feature>
<dbReference type="STRING" id="1208583.COMX_04690"/>
<dbReference type="PANTHER" id="PTHR34697:SF2">
    <property type="entry name" value="PHOSPHATIDYLGLYCEROL LYSYLTRANSFERASE"/>
    <property type="match status" value="1"/>
</dbReference>
<dbReference type="GO" id="GO:0055091">
    <property type="term" value="P:phospholipid homeostasis"/>
    <property type="evidence" value="ECO:0007669"/>
    <property type="project" value="TreeGrafter"/>
</dbReference>
<evidence type="ECO:0000313" key="9">
    <source>
        <dbReference type="Proteomes" id="UP000019250"/>
    </source>
</evidence>
<keyword evidence="5 7" id="KW-1133">Transmembrane helix</keyword>
<keyword evidence="2" id="KW-1003">Cell membrane</keyword>
<protein>
    <recommendedName>
        <fullName evidence="10">Phosphatidylglycerol lysyltransferase C-terminal domain-containing protein</fullName>
    </recommendedName>
</protein>
<feature type="transmembrane region" description="Helical" evidence="7">
    <location>
        <begin position="184"/>
        <end position="206"/>
    </location>
</feature>
<evidence type="ECO:0000256" key="6">
    <source>
        <dbReference type="ARBA" id="ARBA00023136"/>
    </source>
</evidence>
<accession>W7DXT0</accession>
<feature type="transmembrane region" description="Helical" evidence="7">
    <location>
        <begin position="537"/>
        <end position="555"/>
    </location>
</feature>
<dbReference type="eggNOG" id="COG0392">
    <property type="taxonomic scope" value="Bacteria"/>
</dbReference>
<evidence type="ECO:0000313" key="8">
    <source>
        <dbReference type="EMBL" id="EUK19018.1"/>
    </source>
</evidence>
<keyword evidence="3" id="KW-0808">Transferase</keyword>
<feature type="transmembrane region" description="Helical" evidence="7">
    <location>
        <begin position="405"/>
        <end position="430"/>
    </location>
</feature>
<keyword evidence="4 7" id="KW-0812">Transmembrane</keyword>
<feature type="transmembrane region" description="Helical" evidence="7">
    <location>
        <begin position="370"/>
        <end position="393"/>
    </location>
</feature>
<evidence type="ECO:0000256" key="5">
    <source>
        <dbReference type="ARBA" id="ARBA00022989"/>
    </source>
</evidence>
<dbReference type="GO" id="GO:0005886">
    <property type="term" value="C:plasma membrane"/>
    <property type="evidence" value="ECO:0007669"/>
    <property type="project" value="UniProtKB-SubCell"/>
</dbReference>
<feature type="transmembrane region" description="Helical" evidence="7">
    <location>
        <begin position="103"/>
        <end position="127"/>
    </location>
</feature>
<comment type="caution">
    <text evidence="8">The sequence shown here is derived from an EMBL/GenBank/DDBJ whole genome shotgun (WGS) entry which is preliminary data.</text>
</comment>
<feature type="transmembrane region" description="Helical" evidence="7">
    <location>
        <begin position="72"/>
        <end position="91"/>
    </location>
</feature>
<dbReference type="AlphaFoldDB" id="W7DXT0"/>
<dbReference type="Proteomes" id="UP000019250">
    <property type="component" value="Unassembled WGS sequence"/>
</dbReference>
<dbReference type="GO" id="GO:0016755">
    <property type="term" value="F:aminoacyltransferase activity"/>
    <property type="evidence" value="ECO:0007669"/>
    <property type="project" value="TreeGrafter"/>
</dbReference>
<feature type="transmembrane region" description="Helical" evidence="7">
    <location>
        <begin position="304"/>
        <end position="331"/>
    </location>
</feature>
<name>W7DXT0_9PROT</name>
<gene>
    <name evidence="8" type="ORF">COMX_04690</name>
</gene>
<dbReference type="Pfam" id="PF03706">
    <property type="entry name" value="LPG_synthase_TM"/>
    <property type="match status" value="1"/>
</dbReference>
<evidence type="ECO:0000256" key="7">
    <source>
        <dbReference type="SAM" id="Phobius"/>
    </source>
</evidence>
<reference evidence="8 9" key="1">
    <citation type="journal article" date="2014" name="Genome Announc.">
        <title>Draft Genome Sequence of Commensalibacter papalotli MX01, a Symbiont Identified from the Guts of Overwintering Monarch Butterflies.</title>
        <authorList>
            <person name="Servin-Garciduenas L.E."/>
            <person name="Sanchez-Quinto A."/>
            <person name="Martinez-Romero E."/>
        </authorList>
    </citation>
    <scope>NUCLEOTIDE SEQUENCE [LARGE SCALE GENOMIC DNA]</scope>
    <source>
        <strain evidence="9">MX-MONARCH01</strain>
    </source>
</reference>
<feature type="transmembrane region" description="Helical" evidence="7">
    <location>
        <begin position="262"/>
        <end position="284"/>
    </location>
</feature>
<evidence type="ECO:0000256" key="2">
    <source>
        <dbReference type="ARBA" id="ARBA00022475"/>
    </source>
</evidence>
<feature type="transmembrane region" description="Helical" evidence="7">
    <location>
        <begin position="226"/>
        <end position="250"/>
    </location>
</feature>
<keyword evidence="6 7" id="KW-0472">Membrane</keyword>
<evidence type="ECO:0008006" key="10">
    <source>
        <dbReference type="Google" id="ProtNLM"/>
    </source>
</evidence>
<evidence type="ECO:0000256" key="3">
    <source>
        <dbReference type="ARBA" id="ARBA00022679"/>
    </source>
</evidence>
<proteinExistence type="predicted"/>
<feature type="transmembrane region" description="Helical" evidence="7">
    <location>
        <begin position="147"/>
        <end position="172"/>
    </location>
</feature>
<feature type="transmembrane region" description="Helical" evidence="7">
    <location>
        <begin position="461"/>
        <end position="479"/>
    </location>
</feature>
<feature type="transmembrane region" description="Helical" evidence="7">
    <location>
        <begin position="437"/>
        <end position="455"/>
    </location>
</feature>
<feature type="transmembrane region" description="Helical" evidence="7">
    <location>
        <begin position="33"/>
        <end position="52"/>
    </location>
</feature>
<dbReference type="eggNOG" id="COG2898">
    <property type="taxonomic scope" value="Bacteria"/>
</dbReference>
<sequence length="700" mass="78671">MDMQPKKSCSQELTNSTERNHFRDRSWKTYFKYGSKLFGIILFAAAIYVVQNEFKHLSLKEIKASLREIPNVALYAAGACTFLSFLILSFYDKLAVIQVGHRLSFLKTAFASFCSYVLSHNIGFSAVSGAIVRFRLYGSWGLQAIEIVQVIAFCSVTYFLGAAVLIGGLFIFKASDLPVIGHELPGYIFVILGSLCWLFVAGYVIISFYCHELKFWKYRFSFPRPVMAIAQIIIATAEVIATAAIPYCIIPDHSHLIGYQSIDFATFLGVYIAAYSAGLIASVPGGAGVFEGSMLLALKPYMPASDIICVIFIFRLFYYLVPLFFAGIMFAGHEVFLRGENALQNSAKKFFIFKLRPRSSSTANIRESDAAFSVNIAAATTALCGIIVLVLPMFDPTKWVAQQSIFLFIEIAGDYLLSFLGMFLLILTVALTRRITIAWRLSLITLVVLVAITLIRGAPLFIPFLLALSAFFIAPFRNCYYRKANFCAAPLSLKTLIEIMVLFITIYVIIWISPHYTKSHGIVEILMSRVVPSETKWVVFLMVVVGCVILFKMMLPAQIKFKSWSHESEELYNVLSNSTINSLVDHILPSAILICSTEGTVAPFLRKEGLLVGIGDPVGKESEIINTIWRLRDLATQEHRSIAFWNVSSKYLSVYQDLGLANIVLKDERYVCCELYYMNYLHQAIERKTKEEKEWCEILS</sequence>
<organism evidence="8 9">
    <name type="scientific">Commensalibacter papalotli</name>
    <name type="common">ex Servin-Garciduenas et al. 2014</name>
    <dbReference type="NCBI Taxonomy" id="1208583"/>
    <lineage>
        <taxon>Bacteria</taxon>
        <taxon>Pseudomonadati</taxon>
        <taxon>Pseudomonadota</taxon>
        <taxon>Alphaproteobacteria</taxon>
        <taxon>Acetobacterales</taxon>
        <taxon>Acetobacteraceae</taxon>
    </lineage>
</organism>
<dbReference type="InterPro" id="IPR051211">
    <property type="entry name" value="PG_lysyltransferase"/>
</dbReference>
<keyword evidence="9" id="KW-1185">Reference proteome</keyword>